<dbReference type="Proteomes" id="UP001060215">
    <property type="component" value="Chromosome 4"/>
</dbReference>
<sequence>MNSKKQSIPPEVGWFSKWNSSHGIKSANKNGNGFFDENEINNLADFEIKKVKCANCSMLKKVMFAFFFSVYVCVSMLSVVSMHGHARFFSFFFLFFFAIGRKGIMVRKAI</sequence>
<evidence type="ECO:0000313" key="1">
    <source>
        <dbReference type="EMBL" id="KAI8016357.1"/>
    </source>
</evidence>
<comment type="caution">
    <text evidence="1">The sequence shown here is derived from an EMBL/GenBank/DDBJ whole genome shotgun (WGS) entry which is preliminary data.</text>
</comment>
<evidence type="ECO:0000313" key="2">
    <source>
        <dbReference type="Proteomes" id="UP001060215"/>
    </source>
</evidence>
<accession>A0ACC0HTU9</accession>
<gene>
    <name evidence="1" type="ORF">LOK49_LG05G03485</name>
</gene>
<organism evidence="1 2">
    <name type="scientific">Camellia lanceoleosa</name>
    <dbReference type="NCBI Taxonomy" id="1840588"/>
    <lineage>
        <taxon>Eukaryota</taxon>
        <taxon>Viridiplantae</taxon>
        <taxon>Streptophyta</taxon>
        <taxon>Embryophyta</taxon>
        <taxon>Tracheophyta</taxon>
        <taxon>Spermatophyta</taxon>
        <taxon>Magnoliopsida</taxon>
        <taxon>eudicotyledons</taxon>
        <taxon>Gunneridae</taxon>
        <taxon>Pentapetalae</taxon>
        <taxon>asterids</taxon>
        <taxon>Ericales</taxon>
        <taxon>Theaceae</taxon>
        <taxon>Camellia</taxon>
    </lineage>
</organism>
<protein>
    <submittedName>
        <fullName evidence="1">Uncharacterized protein</fullName>
    </submittedName>
</protein>
<proteinExistence type="predicted"/>
<name>A0ACC0HTU9_9ERIC</name>
<keyword evidence="2" id="KW-1185">Reference proteome</keyword>
<dbReference type="EMBL" id="CM045761">
    <property type="protein sequence ID" value="KAI8016357.1"/>
    <property type="molecule type" value="Genomic_DNA"/>
</dbReference>
<reference evidence="1 2" key="1">
    <citation type="journal article" date="2022" name="Plant J.">
        <title>Chromosome-level genome of Camellia lanceoleosa provides a valuable resource for understanding genome evolution and self-incompatibility.</title>
        <authorList>
            <person name="Gong W."/>
            <person name="Xiao S."/>
            <person name="Wang L."/>
            <person name="Liao Z."/>
            <person name="Chang Y."/>
            <person name="Mo W."/>
            <person name="Hu G."/>
            <person name="Li W."/>
            <person name="Zhao G."/>
            <person name="Zhu H."/>
            <person name="Hu X."/>
            <person name="Ji K."/>
            <person name="Xiang X."/>
            <person name="Song Q."/>
            <person name="Yuan D."/>
            <person name="Jin S."/>
            <person name="Zhang L."/>
        </authorList>
    </citation>
    <scope>NUCLEOTIDE SEQUENCE [LARGE SCALE GENOMIC DNA]</scope>
    <source>
        <strain evidence="1">SQ_2022a</strain>
    </source>
</reference>